<accession>A0A450Y128</accession>
<organism evidence="2">
    <name type="scientific">Candidatus Kentrum sp. MB</name>
    <dbReference type="NCBI Taxonomy" id="2138164"/>
    <lineage>
        <taxon>Bacteria</taxon>
        <taxon>Pseudomonadati</taxon>
        <taxon>Pseudomonadota</taxon>
        <taxon>Gammaproteobacteria</taxon>
        <taxon>Candidatus Kentrum</taxon>
    </lineage>
</organism>
<feature type="domain" description="DUF4935" evidence="1">
    <location>
        <begin position="20"/>
        <end position="202"/>
    </location>
</feature>
<protein>
    <recommendedName>
        <fullName evidence="1">DUF4935 domain-containing protein</fullName>
    </recommendedName>
</protein>
<dbReference type="Pfam" id="PF16289">
    <property type="entry name" value="PIN_12"/>
    <property type="match status" value="1"/>
</dbReference>
<gene>
    <name evidence="3" type="ORF">BECKMB1821H_GA0114242_11096</name>
    <name evidence="2" type="ORF">BECKMB1821I_GA0114274_11076</name>
</gene>
<reference evidence="2" key="1">
    <citation type="submission" date="2019-02" db="EMBL/GenBank/DDBJ databases">
        <authorList>
            <person name="Gruber-Vodicka R. H."/>
            <person name="Seah K. B. B."/>
        </authorList>
    </citation>
    <scope>NUCLEOTIDE SEQUENCE</scope>
    <source>
        <strain evidence="3">BECK_BZ198</strain>
        <strain evidence="2">BECK_BZ199</strain>
    </source>
</reference>
<dbReference type="EMBL" id="CAADFQ010000107">
    <property type="protein sequence ID" value="VFK35250.1"/>
    <property type="molecule type" value="Genomic_DNA"/>
</dbReference>
<dbReference type="InterPro" id="IPR032557">
    <property type="entry name" value="DUF4935"/>
</dbReference>
<evidence type="ECO:0000313" key="2">
    <source>
        <dbReference type="EMBL" id="VFK35250.1"/>
    </source>
</evidence>
<dbReference type="EMBL" id="CAADGH010000109">
    <property type="protein sequence ID" value="VFK77200.1"/>
    <property type="molecule type" value="Genomic_DNA"/>
</dbReference>
<evidence type="ECO:0000313" key="3">
    <source>
        <dbReference type="EMBL" id="VFK77200.1"/>
    </source>
</evidence>
<evidence type="ECO:0000259" key="1">
    <source>
        <dbReference type="Pfam" id="PF16289"/>
    </source>
</evidence>
<proteinExistence type="predicted"/>
<dbReference type="AlphaFoldDB" id="A0A450Y128"/>
<sequence length="236" mass="26695">MFLSIEDASSTMMKSPATIVFIDTCIFLDILRSPFRDGISSNSISAAKTLIKKSEDDENGIWLVTNETVKGEWEDNISVVSLELENEAKRLEKRRKRFLSSAEFALGNKLEYGQKETLLNLHSRLTSLSRNLLSQCLIIRVEDYHSVKAMQRVRRCVAPARKGKQEAKDCEILEAFLDLSESILDKGFDQALCFVSSNSDDYGKPGRSPIEEEFKNNSVKYVSNLQWSLAIAENRA</sequence>
<name>A0A450Y128_9GAMM</name>